<dbReference type="InterPro" id="IPR036868">
    <property type="entry name" value="TusA-like_sf"/>
</dbReference>
<keyword evidence="4" id="KW-1185">Reference proteome</keyword>
<dbReference type="EMBL" id="JAVDVX010000003">
    <property type="protein sequence ID" value="MDR7090154.1"/>
    <property type="molecule type" value="Genomic_DNA"/>
</dbReference>
<dbReference type="NCBIfam" id="NF001423">
    <property type="entry name" value="PRK00299.1"/>
    <property type="match status" value="1"/>
</dbReference>
<organism evidence="3 4">
    <name type="scientific">Cellvibrio fibrivorans</name>
    <dbReference type="NCBI Taxonomy" id="126350"/>
    <lineage>
        <taxon>Bacteria</taxon>
        <taxon>Pseudomonadati</taxon>
        <taxon>Pseudomonadota</taxon>
        <taxon>Gammaproteobacteria</taxon>
        <taxon>Cellvibrionales</taxon>
        <taxon>Cellvibrionaceae</taxon>
        <taxon>Cellvibrio</taxon>
    </lineage>
</organism>
<dbReference type="EC" id="2.8.1.-" evidence="3"/>
<protein>
    <submittedName>
        <fullName evidence="3">tRNA 2-thiouridine synthesizing protein A</fullName>
        <ecNumber evidence="3">2.8.1.-</ecNumber>
    </submittedName>
</protein>
<reference evidence="3 4" key="1">
    <citation type="submission" date="2023-07" db="EMBL/GenBank/DDBJ databases">
        <title>Sorghum-associated microbial communities from plants grown in Nebraska, USA.</title>
        <authorList>
            <person name="Schachtman D."/>
        </authorList>
    </citation>
    <scope>NUCLEOTIDE SEQUENCE [LARGE SCALE GENOMIC DNA]</scope>
    <source>
        <strain evidence="3 4">BE190</strain>
    </source>
</reference>
<dbReference type="Pfam" id="PF01206">
    <property type="entry name" value="TusA"/>
    <property type="match status" value="1"/>
</dbReference>
<dbReference type="PANTHER" id="PTHR33279:SF2">
    <property type="entry name" value="SULFUR CARRIER PROTEIN TUSA"/>
    <property type="match status" value="1"/>
</dbReference>
<name>A0ABU1UY78_9GAMM</name>
<dbReference type="Proteomes" id="UP001253595">
    <property type="component" value="Unassembled WGS sequence"/>
</dbReference>
<evidence type="ECO:0000313" key="3">
    <source>
        <dbReference type="EMBL" id="MDR7090154.1"/>
    </source>
</evidence>
<evidence type="ECO:0000256" key="1">
    <source>
        <dbReference type="ARBA" id="ARBA00008984"/>
    </source>
</evidence>
<dbReference type="PROSITE" id="PS01148">
    <property type="entry name" value="UPF0033"/>
    <property type="match status" value="1"/>
</dbReference>
<dbReference type="RefSeq" id="WP_310072255.1">
    <property type="nucleotide sequence ID" value="NZ_JAVDVX010000003.1"/>
</dbReference>
<keyword evidence="3" id="KW-0808">Transferase</keyword>
<accession>A0ABU1UY78</accession>
<dbReference type="SUPFAM" id="SSF64307">
    <property type="entry name" value="SirA-like"/>
    <property type="match status" value="1"/>
</dbReference>
<evidence type="ECO:0000313" key="4">
    <source>
        <dbReference type="Proteomes" id="UP001253595"/>
    </source>
</evidence>
<dbReference type="InterPro" id="IPR001455">
    <property type="entry name" value="TusA-like"/>
</dbReference>
<dbReference type="PANTHER" id="PTHR33279">
    <property type="entry name" value="SULFUR CARRIER PROTEIN YEDF-RELATED"/>
    <property type="match status" value="1"/>
</dbReference>
<dbReference type="GO" id="GO:0016740">
    <property type="term" value="F:transferase activity"/>
    <property type="evidence" value="ECO:0007669"/>
    <property type="project" value="UniProtKB-KW"/>
</dbReference>
<evidence type="ECO:0000259" key="2">
    <source>
        <dbReference type="PROSITE" id="PS01148"/>
    </source>
</evidence>
<feature type="domain" description="UPF0033" evidence="2">
    <location>
        <begin position="9"/>
        <end position="33"/>
    </location>
</feature>
<dbReference type="Gene3D" id="3.30.110.40">
    <property type="entry name" value="TusA-like domain"/>
    <property type="match status" value="1"/>
</dbReference>
<gene>
    <name evidence="3" type="ORF">J2X05_002176</name>
</gene>
<proteinExistence type="inferred from homology"/>
<comment type="caution">
    <text evidence="3">The sequence shown here is derived from an EMBL/GenBank/DDBJ whole genome shotgun (WGS) entry which is preliminary data.</text>
</comment>
<sequence length="77" mass="8817">MNDTIDKSLDASGLLCPEPVMMLHKVMREAATGNVVEVIATDPSTLRDIPKFCLFLGHDLIEQKETEKQYFFYIRKN</sequence>
<comment type="similarity">
    <text evidence="1">Belongs to the sulfur carrier protein TusA family.</text>
</comment>